<protein>
    <submittedName>
        <fullName evidence="1">Phage tail assembly chaperone</fullName>
    </submittedName>
</protein>
<dbReference type="Proteomes" id="UP001560685">
    <property type="component" value="Unassembled WGS sequence"/>
</dbReference>
<accession>A0ABV3Z031</accession>
<dbReference type="EMBL" id="JBEHZE010000001">
    <property type="protein sequence ID" value="MEX6632150.1"/>
    <property type="molecule type" value="Genomic_DNA"/>
</dbReference>
<organism evidence="1 2">
    <name type="scientific">Hyphococcus lacteus</name>
    <dbReference type="NCBI Taxonomy" id="3143536"/>
    <lineage>
        <taxon>Bacteria</taxon>
        <taxon>Pseudomonadati</taxon>
        <taxon>Pseudomonadota</taxon>
        <taxon>Alphaproteobacteria</taxon>
        <taxon>Parvularculales</taxon>
        <taxon>Parvularculaceae</taxon>
        <taxon>Hyphococcus</taxon>
    </lineage>
</organism>
<dbReference type="InterPro" id="IPR019056">
    <property type="entry name" value="Phage_TAC_6"/>
</dbReference>
<sequence>MFGFAVTGLGLSPRDFWNLSVSEWRVLISDARGMGQQDLAHLIHQIEGNKND</sequence>
<evidence type="ECO:0000313" key="2">
    <source>
        <dbReference type="Proteomes" id="UP001560685"/>
    </source>
</evidence>
<dbReference type="RefSeq" id="WP_369311941.1">
    <property type="nucleotide sequence ID" value="NZ_JBEHZE010000001.1"/>
</dbReference>
<dbReference type="Pfam" id="PF09550">
    <property type="entry name" value="Phage_TAC_6"/>
    <property type="match status" value="1"/>
</dbReference>
<proteinExistence type="predicted"/>
<reference evidence="1 2" key="1">
    <citation type="submission" date="2024-05" db="EMBL/GenBank/DDBJ databases">
        <title>Three bacterial strains, DH-69, EH-24, and ECK-19 isolated from coastal sediments.</title>
        <authorList>
            <person name="Ye Y.-Q."/>
            <person name="Du Z.-J."/>
        </authorList>
    </citation>
    <scope>NUCLEOTIDE SEQUENCE [LARGE SCALE GENOMIC DNA]</scope>
    <source>
        <strain evidence="1 2">ECK-19</strain>
    </source>
</reference>
<keyword evidence="2" id="KW-1185">Reference proteome</keyword>
<name>A0ABV3Z031_9PROT</name>
<comment type="caution">
    <text evidence="1">The sequence shown here is derived from an EMBL/GenBank/DDBJ whole genome shotgun (WGS) entry which is preliminary data.</text>
</comment>
<gene>
    <name evidence="1" type="ORF">ABFZ84_01180</name>
</gene>
<evidence type="ECO:0000313" key="1">
    <source>
        <dbReference type="EMBL" id="MEX6632150.1"/>
    </source>
</evidence>